<keyword evidence="1 2" id="KW-0732">Signal</keyword>
<evidence type="ECO:0000256" key="2">
    <source>
        <dbReference type="SAM" id="SignalP"/>
    </source>
</evidence>
<evidence type="ECO:0000256" key="1">
    <source>
        <dbReference type="ARBA" id="ARBA00022729"/>
    </source>
</evidence>
<dbReference type="Pfam" id="PF00497">
    <property type="entry name" value="SBP_bac_3"/>
    <property type="match status" value="1"/>
</dbReference>
<protein>
    <submittedName>
        <fullName evidence="4">ABC transporter substrate-binding protein</fullName>
    </submittedName>
</protein>
<dbReference type="AlphaFoldDB" id="A0A916UB72"/>
<dbReference type="Proteomes" id="UP000637423">
    <property type="component" value="Unassembled WGS sequence"/>
</dbReference>
<feature type="signal peptide" evidence="2">
    <location>
        <begin position="1"/>
        <end position="20"/>
    </location>
</feature>
<accession>A0A916UB72</accession>
<evidence type="ECO:0000313" key="4">
    <source>
        <dbReference type="EMBL" id="GGC67293.1"/>
    </source>
</evidence>
<dbReference type="CDD" id="cd13623">
    <property type="entry name" value="PBP2_AA_hypothetical"/>
    <property type="match status" value="1"/>
</dbReference>
<keyword evidence="5" id="KW-1185">Reference proteome</keyword>
<dbReference type="PANTHER" id="PTHR35936">
    <property type="entry name" value="MEMBRANE-BOUND LYTIC MUREIN TRANSGLYCOSYLASE F"/>
    <property type="match status" value="1"/>
</dbReference>
<dbReference type="SMART" id="SM00062">
    <property type="entry name" value="PBPb"/>
    <property type="match status" value="1"/>
</dbReference>
<organism evidence="4 5">
    <name type="scientific">Undibacterium terreum</name>
    <dbReference type="NCBI Taxonomy" id="1224302"/>
    <lineage>
        <taxon>Bacteria</taxon>
        <taxon>Pseudomonadati</taxon>
        <taxon>Pseudomonadota</taxon>
        <taxon>Betaproteobacteria</taxon>
        <taxon>Burkholderiales</taxon>
        <taxon>Oxalobacteraceae</taxon>
        <taxon>Undibacterium</taxon>
    </lineage>
</organism>
<name>A0A916UB72_9BURK</name>
<feature type="chain" id="PRO_5037403561" evidence="2">
    <location>
        <begin position="21"/>
        <end position="293"/>
    </location>
</feature>
<reference evidence="4" key="1">
    <citation type="journal article" date="2014" name="Int. J. Syst. Evol. Microbiol.">
        <title>Complete genome sequence of Corynebacterium casei LMG S-19264T (=DSM 44701T), isolated from a smear-ripened cheese.</title>
        <authorList>
            <consortium name="US DOE Joint Genome Institute (JGI-PGF)"/>
            <person name="Walter F."/>
            <person name="Albersmeier A."/>
            <person name="Kalinowski J."/>
            <person name="Ruckert C."/>
        </authorList>
    </citation>
    <scope>NUCLEOTIDE SEQUENCE</scope>
    <source>
        <strain evidence="4">CGMCC 1.10998</strain>
    </source>
</reference>
<gene>
    <name evidence="4" type="ORF">GCM10011396_12850</name>
</gene>
<dbReference type="SUPFAM" id="SSF53850">
    <property type="entry name" value="Periplasmic binding protein-like II"/>
    <property type="match status" value="1"/>
</dbReference>
<evidence type="ECO:0000313" key="5">
    <source>
        <dbReference type="Proteomes" id="UP000637423"/>
    </source>
</evidence>
<dbReference type="EMBL" id="BMED01000001">
    <property type="protein sequence ID" value="GGC67293.1"/>
    <property type="molecule type" value="Genomic_DNA"/>
</dbReference>
<sequence>MRFPLAVRAVLFAGVVMSSAACTTQPTMPAKVPLTVVNALAPGGKLRAAINYGNPILAGKDAATGEPAGVSVDLAVELAKRLDVPLELVTFDAAGKVSAAVAANSVDIAFYAIDPKRAEDTLFTGAYVVIEGAYMVRQDSPIRTNEQVDKPGNRVVVGKGSAYDLYLSRELKEAELLRAPTSPQVIDIFMQQKMEVAAGVRQQLQADAKRVPGLRLLDGRFMEIRQAMAMPKNRDAALAYLSDFVEEMKRSGFVGKALQRHHIEGAEVAPLTPNLQVLKVHAGTAAICSDFFE</sequence>
<dbReference type="PROSITE" id="PS51257">
    <property type="entry name" value="PROKAR_LIPOPROTEIN"/>
    <property type="match status" value="1"/>
</dbReference>
<proteinExistence type="predicted"/>
<feature type="domain" description="Solute-binding protein family 3/N-terminal" evidence="3">
    <location>
        <begin position="45"/>
        <end position="266"/>
    </location>
</feature>
<dbReference type="Gene3D" id="3.40.190.10">
    <property type="entry name" value="Periplasmic binding protein-like II"/>
    <property type="match status" value="2"/>
</dbReference>
<comment type="caution">
    <text evidence="4">The sequence shown here is derived from an EMBL/GenBank/DDBJ whole genome shotgun (WGS) entry which is preliminary data.</text>
</comment>
<evidence type="ECO:0000259" key="3">
    <source>
        <dbReference type="SMART" id="SM00062"/>
    </source>
</evidence>
<dbReference type="InterPro" id="IPR001638">
    <property type="entry name" value="Solute-binding_3/MltF_N"/>
</dbReference>
<dbReference type="PANTHER" id="PTHR35936:SF17">
    <property type="entry name" value="ARGININE-BINDING EXTRACELLULAR PROTEIN ARTP"/>
    <property type="match status" value="1"/>
</dbReference>
<reference evidence="4" key="2">
    <citation type="submission" date="2020-09" db="EMBL/GenBank/DDBJ databases">
        <authorList>
            <person name="Sun Q."/>
            <person name="Zhou Y."/>
        </authorList>
    </citation>
    <scope>NUCLEOTIDE SEQUENCE</scope>
    <source>
        <strain evidence="4">CGMCC 1.10998</strain>
    </source>
</reference>